<dbReference type="VEuPathDB" id="FungiDB:TRIVIDRAFT_8486"/>
<dbReference type="RefSeq" id="XP_013956333.1">
    <property type="nucleotide sequence ID" value="XM_014100858.1"/>
</dbReference>
<dbReference type="InParanoid" id="G9MSR0"/>
<dbReference type="PANTHER" id="PTHR34853:SF5">
    <property type="entry name" value="LIP-DOMAIN-CONTAINING PROTEIN-RELATED"/>
    <property type="match status" value="1"/>
</dbReference>
<dbReference type="InterPro" id="IPR005152">
    <property type="entry name" value="Lipase_secreted"/>
</dbReference>
<evidence type="ECO:0000313" key="2">
    <source>
        <dbReference type="EMBL" id="EHK22221.1"/>
    </source>
</evidence>
<protein>
    <submittedName>
        <fullName evidence="2">Uncharacterized protein</fullName>
    </submittedName>
</protein>
<dbReference type="EMBL" id="ABDF02000006">
    <property type="protein sequence ID" value="EHK22221.1"/>
    <property type="molecule type" value="Genomic_DNA"/>
</dbReference>
<dbReference type="PANTHER" id="PTHR34853">
    <property type="match status" value="1"/>
</dbReference>
<gene>
    <name evidence="2" type="ORF">TRIVIDRAFT_8486</name>
</gene>
<dbReference type="GeneID" id="25798555"/>
<reference evidence="2 3" key="1">
    <citation type="journal article" date="2011" name="Genome Biol.">
        <title>Comparative genome sequence analysis underscores mycoparasitism as the ancestral life style of Trichoderma.</title>
        <authorList>
            <person name="Kubicek C.P."/>
            <person name="Herrera-Estrella A."/>
            <person name="Seidl-Seiboth V."/>
            <person name="Martinez D.A."/>
            <person name="Druzhinina I.S."/>
            <person name="Thon M."/>
            <person name="Zeilinger S."/>
            <person name="Casas-Flores S."/>
            <person name="Horwitz B.A."/>
            <person name="Mukherjee P.K."/>
            <person name="Mukherjee M."/>
            <person name="Kredics L."/>
            <person name="Alcaraz L.D."/>
            <person name="Aerts A."/>
            <person name="Antal Z."/>
            <person name="Atanasova L."/>
            <person name="Cervantes-Badillo M.G."/>
            <person name="Challacombe J."/>
            <person name="Chertkov O."/>
            <person name="McCluskey K."/>
            <person name="Coulpier F."/>
            <person name="Deshpande N."/>
            <person name="von Doehren H."/>
            <person name="Ebbole D.J."/>
            <person name="Esquivel-Naranjo E.U."/>
            <person name="Fekete E."/>
            <person name="Flipphi M."/>
            <person name="Glaser F."/>
            <person name="Gomez-Rodriguez E.Y."/>
            <person name="Gruber S."/>
            <person name="Han C."/>
            <person name="Henrissat B."/>
            <person name="Hermosa R."/>
            <person name="Hernandez-Onate M."/>
            <person name="Karaffa L."/>
            <person name="Kosti I."/>
            <person name="Le Crom S."/>
            <person name="Lindquist E."/>
            <person name="Lucas S."/>
            <person name="Luebeck M."/>
            <person name="Luebeck P.S."/>
            <person name="Margeot A."/>
            <person name="Metz B."/>
            <person name="Misra M."/>
            <person name="Nevalainen H."/>
            <person name="Omann M."/>
            <person name="Packer N."/>
            <person name="Perrone G."/>
            <person name="Uresti-Rivera E.E."/>
            <person name="Salamov A."/>
            <person name="Schmoll M."/>
            <person name="Seiboth B."/>
            <person name="Shapiro H."/>
            <person name="Sukno S."/>
            <person name="Tamayo-Ramos J.A."/>
            <person name="Tisch D."/>
            <person name="Wiest A."/>
            <person name="Wilkinson H.H."/>
            <person name="Zhang M."/>
            <person name="Coutinho P.M."/>
            <person name="Kenerley C.M."/>
            <person name="Monte E."/>
            <person name="Baker S.E."/>
            <person name="Grigoriev I.V."/>
        </authorList>
    </citation>
    <scope>NUCLEOTIDE SEQUENCE [LARGE SCALE GENOMIC DNA]</scope>
    <source>
        <strain evidence="3">Gv29-8 / FGSC 10586</strain>
    </source>
</reference>
<keyword evidence="3" id="KW-1185">Reference proteome</keyword>
<dbReference type="AlphaFoldDB" id="G9MSR0"/>
<evidence type="ECO:0000256" key="1">
    <source>
        <dbReference type="ARBA" id="ARBA00022801"/>
    </source>
</evidence>
<keyword evidence="1" id="KW-0378">Hydrolase</keyword>
<accession>G9MSR0</accession>
<sequence length="84" mass="9275">TLPKDDAFYTMTILSGGSAPGAIMKHRTPPARISAVGFAAVNLENRHQILYRTNEFFGNVTTTVITVLVSYKVDRMIIISYQLA</sequence>
<feature type="non-terminal residue" evidence="2">
    <location>
        <position position="84"/>
    </location>
</feature>
<dbReference type="HOGENOM" id="CLU_2533615_0_0_1"/>
<dbReference type="GO" id="GO:0016042">
    <property type="term" value="P:lipid catabolic process"/>
    <property type="evidence" value="ECO:0007669"/>
    <property type="project" value="InterPro"/>
</dbReference>
<dbReference type="GO" id="GO:0004806">
    <property type="term" value="F:triacylglycerol lipase activity"/>
    <property type="evidence" value="ECO:0007669"/>
    <property type="project" value="InterPro"/>
</dbReference>
<dbReference type="InterPro" id="IPR029058">
    <property type="entry name" value="AB_hydrolase_fold"/>
</dbReference>
<feature type="non-terminal residue" evidence="2">
    <location>
        <position position="1"/>
    </location>
</feature>
<proteinExistence type="predicted"/>
<organism evidence="2 3">
    <name type="scientific">Hypocrea virens (strain Gv29-8 / FGSC 10586)</name>
    <name type="common">Gliocladium virens</name>
    <name type="synonym">Trichoderma virens</name>
    <dbReference type="NCBI Taxonomy" id="413071"/>
    <lineage>
        <taxon>Eukaryota</taxon>
        <taxon>Fungi</taxon>
        <taxon>Dikarya</taxon>
        <taxon>Ascomycota</taxon>
        <taxon>Pezizomycotina</taxon>
        <taxon>Sordariomycetes</taxon>
        <taxon>Hypocreomycetidae</taxon>
        <taxon>Hypocreales</taxon>
        <taxon>Hypocreaceae</taxon>
        <taxon>Trichoderma</taxon>
    </lineage>
</organism>
<evidence type="ECO:0000313" key="3">
    <source>
        <dbReference type="Proteomes" id="UP000007115"/>
    </source>
</evidence>
<name>G9MSR0_HYPVG</name>
<dbReference type="OrthoDB" id="2373480at2759"/>
<dbReference type="Proteomes" id="UP000007115">
    <property type="component" value="Unassembled WGS sequence"/>
</dbReference>
<dbReference type="Gene3D" id="3.40.50.1820">
    <property type="entry name" value="alpha/beta hydrolase"/>
    <property type="match status" value="1"/>
</dbReference>
<comment type="caution">
    <text evidence="2">The sequence shown here is derived from an EMBL/GenBank/DDBJ whole genome shotgun (WGS) entry which is preliminary data.</text>
</comment>